<dbReference type="AlphaFoldDB" id="X0ZMD9"/>
<comment type="caution">
    <text evidence="1">The sequence shown here is derived from an EMBL/GenBank/DDBJ whole genome shotgun (WGS) entry which is preliminary data.</text>
</comment>
<gene>
    <name evidence="1" type="ORF">S01H4_14105</name>
</gene>
<proteinExistence type="predicted"/>
<accession>X0ZMD9</accession>
<protein>
    <submittedName>
        <fullName evidence="1">Uncharacterized protein</fullName>
    </submittedName>
</protein>
<name>X0ZMD9_9ZZZZ</name>
<reference evidence="1" key="1">
    <citation type="journal article" date="2014" name="Front. Microbiol.">
        <title>High frequency of phylogenetically diverse reductive dehalogenase-homologous genes in deep subseafloor sedimentary metagenomes.</title>
        <authorList>
            <person name="Kawai M."/>
            <person name="Futagami T."/>
            <person name="Toyoda A."/>
            <person name="Takaki Y."/>
            <person name="Nishi S."/>
            <person name="Hori S."/>
            <person name="Arai W."/>
            <person name="Tsubouchi T."/>
            <person name="Morono Y."/>
            <person name="Uchiyama I."/>
            <person name="Ito T."/>
            <person name="Fujiyama A."/>
            <person name="Inagaki F."/>
            <person name="Takami H."/>
        </authorList>
    </citation>
    <scope>NUCLEOTIDE SEQUENCE</scope>
    <source>
        <strain evidence="1">Expedition CK06-06</strain>
    </source>
</reference>
<dbReference type="EMBL" id="BART01006194">
    <property type="protein sequence ID" value="GAG59262.1"/>
    <property type="molecule type" value="Genomic_DNA"/>
</dbReference>
<organism evidence="1">
    <name type="scientific">marine sediment metagenome</name>
    <dbReference type="NCBI Taxonomy" id="412755"/>
    <lineage>
        <taxon>unclassified sequences</taxon>
        <taxon>metagenomes</taxon>
        <taxon>ecological metagenomes</taxon>
    </lineage>
</organism>
<sequence length="61" mass="7259">MKTKDEILDRCRADIQNPKYSEQAPFWLEYRKIEVLIDIRDILVGIDRNFGSNIFDLARES</sequence>
<evidence type="ECO:0000313" key="1">
    <source>
        <dbReference type="EMBL" id="GAG59262.1"/>
    </source>
</evidence>